<comment type="caution">
    <text evidence="9">The sequence shown here is derived from an EMBL/GenBank/DDBJ whole genome shotgun (WGS) entry which is preliminary data.</text>
</comment>
<feature type="binding site" evidence="5">
    <location>
        <position position="100"/>
    </location>
    <ligand>
        <name>ATP</name>
        <dbReference type="ChEBI" id="CHEBI:30616"/>
    </ligand>
</feature>
<comment type="function">
    <text evidence="5">Catalyzes the conversion of 3'-phosphate to a 2',3'-cyclic phosphodiester at the end of RNA. The mechanism of action of the enzyme occurs in 3 steps: (A) adenylation of the enzyme by ATP; (B) transfer of adenylate to an RNA-N3'P to produce RNA-N3'PP5'A; (C) and attack of the adjacent 2'-hydroxyl on the 3'-phosphorus in the diester linkage to produce the cyclic end product. The biological role of this enzyme is unknown but it is likely to function in some aspects of cellular RNA processing.</text>
</comment>
<keyword evidence="4 5" id="KW-0547">Nucleotide-binding</keyword>
<dbReference type="GO" id="GO:0005737">
    <property type="term" value="C:cytoplasm"/>
    <property type="evidence" value="ECO:0007669"/>
    <property type="project" value="UniProtKB-SubCell"/>
</dbReference>
<accession>A0A150J196</accession>
<dbReference type="PROSITE" id="PS01287">
    <property type="entry name" value="RTC"/>
    <property type="match status" value="1"/>
</dbReference>
<feature type="domain" description="RNA 3'-terminal phosphate cyclase insert" evidence="8">
    <location>
        <begin position="184"/>
        <end position="275"/>
    </location>
</feature>
<dbReference type="InterPro" id="IPR000228">
    <property type="entry name" value="RNA3'_term_phos_cyc"/>
</dbReference>
<dbReference type="InterPro" id="IPR036553">
    <property type="entry name" value="RPTC_insert"/>
</dbReference>
<evidence type="ECO:0000256" key="3">
    <source>
        <dbReference type="ARBA" id="ARBA00022598"/>
    </source>
</evidence>
<evidence type="ECO:0000256" key="5">
    <source>
        <dbReference type="HAMAP-Rule" id="MF_00200"/>
    </source>
</evidence>
<dbReference type="AlphaFoldDB" id="A0A150J196"/>
<keyword evidence="5" id="KW-0067">ATP-binding</keyword>
<dbReference type="EC" id="6.5.1.4" evidence="5 6"/>
<dbReference type="InterPro" id="IPR013791">
    <property type="entry name" value="RNA3'-term_phos_cycl_insert"/>
</dbReference>
<dbReference type="PANTHER" id="PTHR11096:SF0">
    <property type="entry name" value="RNA 3'-TERMINAL PHOSPHATE CYCLASE"/>
    <property type="match status" value="1"/>
</dbReference>
<dbReference type="InterPro" id="IPR023797">
    <property type="entry name" value="RNA3'_phos_cyclase_dom"/>
</dbReference>
<evidence type="ECO:0000259" key="8">
    <source>
        <dbReference type="Pfam" id="PF05189"/>
    </source>
</evidence>
<dbReference type="Gene3D" id="3.65.10.20">
    <property type="entry name" value="RNA 3'-terminal phosphate cyclase domain"/>
    <property type="match status" value="1"/>
</dbReference>
<dbReference type="Gene3D" id="3.30.360.20">
    <property type="entry name" value="RNA 3'-terminal phosphate cyclase, insert domain"/>
    <property type="match status" value="1"/>
</dbReference>
<dbReference type="InterPro" id="IPR020719">
    <property type="entry name" value="RNA3'_term_phos_cycl-like_CS"/>
</dbReference>
<dbReference type="Pfam" id="PF05189">
    <property type="entry name" value="RTC_insert"/>
    <property type="match status" value="1"/>
</dbReference>
<dbReference type="HAMAP" id="MF_00200">
    <property type="entry name" value="RTC"/>
    <property type="match status" value="1"/>
</dbReference>
<feature type="binding site" evidence="5">
    <location>
        <begin position="283"/>
        <end position="287"/>
    </location>
    <ligand>
        <name>ATP</name>
        <dbReference type="ChEBI" id="CHEBI:30616"/>
    </ligand>
</feature>
<comment type="similarity">
    <text evidence="1 5">Belongs to the RNA 3'-terminal cyclase family. Type 1 subfamily.</text>
</comment>
<dbReference type="PIRSF" id="PIRSF005378">
    <property type="entry name" value="RNA3'_term_phos_cycl_euk"/>
    <property type="match status" value="1"/>
</dbReference>
<keyword evidence="5" id="KW-0963">Cytoplasm</keyword>
<protein>
    <recommendedName>
        <fullName evidence="2 5">RNA 3'-terminal phosphate cyclase</fullName>
        <shortName evidence="5">RNA cyclase</shortName>
        <shortName evidence="5">RNA-3'-phosphate cyclase</shortName>
        <ecNumber evidence="5 6">6.5.1.4</ecNumber>
    </recommendedName>
</protein>
<dbReference type="Proteomes" id="UP000075398">
    <property type="component" value="Unassembled WGS sequence"/>
</dbReference>
<dbReference type="InterPro" id="IPR017770">
    <property type="entry name" value="RNA3'_term_phos_cyc_type_1"/>
</dbReference>
<dbReference type="NCBIfam" id="TIGR03399">
    <property type="entry name" value="RNA_3prim_cycl"/>
    <property type="match status" value="1"/>
</dbReference>
<dbReference type="InterPro" id="IPR037136">
    <property type="entry name" value="RNA3'_phos_cyclase_dom_sf"/>
</dbReference>
<dbReference type="PATRIC" id="fig|1705409.3.peg.1422"/>
<dbReference type="Pfam" id="PF01137">
    <property type="entry name" value="RTC"/>
    <property type="match status" value="1"/>
</dbReference>
<dbReference type="GO" id="GO:0006396">
    <property type="term" value="P:RNA processing"/>
    <property type="evidence" value="ECO:0007669"/>
    <property type="project" value="UniProtKB-UniRule"/>
</dbReference>
<dbReference type="GO" id="GO:0005524">
    <property type="term" value="F:ATP binding"/>
    <property type="evidence" value="ECO:0007669"/>
    <property type="project" value="UniProtKB-KW"/>
</dbReference>
<evidence type="ECO:0000256" key="4">
    <source>
        <dbReference type="ARBA" id="ARBA00022741"/>
    </source>
</evidence>
<evidence type="ECO:0000256" key="2">
    <source>
        <dbReference type="ARBA" id="ARBA00021428"/>
    </source>
</evidence>
<gene>
    <name evidence="5" type="primary">rtcA</name>
    <name evidence="9" type="ORF">AMQ22_01364</name>
</gene>
<feature type="active site" description="Tele-AMP-histidine intermediate" evidence="5">
    <location>
        <position position="308"/>
    </location>
</feature>
<evidence type="ECO:0000256" key="1">
    <source>
        <dbReference type="ARBA" id="ARBA00009206"/>
    </source>
</evidence>
<evidence type="ECO:0000313" key="9">
    <source>
        <dbReference type="EMBL" id="KYC51023.1"/>
    </source>
</evidence>
<reference evidence="9 10" key="1">
    <citation type="journal article" date="2016" name="ISME J.">
        <title>Chasing the elusive Euryarchaeota class WSA2: genomes reveal a uniquely fastidious methyl-reducing methanogen.</title>
        <authorList>
            <person name="Nobu M.K."/>
            <person name="Narihiro T."/>
            <person name="Kuroda K."/>
            <person name="Mei R."/>
            <person name="Liu W.T."/>
        </authorList>
    </citation>
    <scope>NUCLEOTIDE SEQUENCE [LARGE SCALE GENOMIC DNA]</scope>
    <source>
        <strain evidence="9">U1lsi0528_Bin055</strain>
    </source>
</reference>
<dbReference type="GO" id="GO:0003963">
    <property type="term" value="F:RNA-3'-phosphate cyclase activity"/>
    <property type="evidence" value="ECO:0007669"/>
    <property type="project" value="UniProtKB-UniRule"/>
</dbReference>
<feature type="domain" description="RNA 3'-terminal phosphate cyclase" evidence="7">
    <location>
        <begin position="9"/>
        <end position="324"/>
    </location>
</feature>
<comment type="subcellular location">
    <subcellularLocation>
        <location evidence="5">Cytoplasm</location>
    </subcellularLocation>
</comment>
<keyword evidence="3 5" id="KW-0436">Ligase</keyword>
<dbReference type="EMBL" id="LNGC01000064">
    <property type="protein sequence ID" value="KYC51023.1"/>
    <property type="molecule type" value="Genomic_DNA"/>
</dbReference>
<dbReference type="STRING" id="1705564.APG08_01422"/>
<evidence type="ECO:0000256" key="6">
    <source>
        <dbReference type="NCBIfam" id="TIGR03399"/>
    </source>
</evidence>
<evidence type="ECO:0000313" key="10">
    <source>
        <dbReference type="Proteomes" id="UP000075398"/>
    </source>
</evidence>
<sequence length="344" mass="38461">MLEIDGSFGEGGGQILRTSLALSVLTKIPVNIYNIRRNRPREGLAPQHLKTISAIEELTGSITEGKYISSTEIKFIPKNEFKRKITINIGTAGSITLLLQSLMVLLPFLENKTTVGVYGGTDVPWSPQVDYLREVTVPTLERMGYTIKINKIVRGYYPEGGGYVEIEVNPIKKLKSIQIDKFEKSSKVQGISYSTNLPENVTERQKKSARGIISREGITPSIKLQVEKDSSQRIGSGIFLFSKDKDSIIGDGALGERGKRAEEVGEEGAKQFMEKYLQGYDCHMSDQMVPYMALAEGTSSIFTKKTSHLETNISILEKFYNVKFIWKDDRLEVEGIGLENIYID</sequence>
<dbReference type="SUPFAM" id="SSF55205">
    <property type="entry name" value="EPT/RTPC-like"/>
    <property type="match status" value="1"/>
</dbReference>
<evidence type="ECO:0000259" key="7">
    <source>
        <dbReference type="Pfam" id="PF01137"/>
    </source>
</evidence>
<dbReference type="PANTHER" id="PTHR11096">
    <property type="entry name" value="RNA 3' TERMINAL PHOSPHATE CYCLASE"/>
    <property type="match status" value="1"/>
</dbReference>
<comment type="catalytic activity">
    <reaction evidence="5">
        <text>a 3'-end 3'-phospho-ribonucleotide-RNA + ATP = a 3'-end 2',3'-cyclophospho-ribonucleotide-RNA + AMP + diphosphate</text>
        <dbReference type="Rhea" id="RHEA:23976"/>
        <dbReference type="Rhea" id="RHEA-COMP:10463"/>
        <dbReference type="Rhea" id="RHEA-COMP:10464"/>
        <dbReference type="ChEBI" id="CHEBI:30616"/>
        <dbReference type="ChEBI" id="CHEBI:33019"/>
        <dbReference type="ChEBI" id="CHEBI:83062"/>
        <dbReference type="ChEBI" id="CHEBI:83064"/>
        <dbReference type="ChEBI" id="CHEBI:456215"/>
        <dbReference type="EC" id="6.5.1.4"/>
    </reaction>
</comment>
<proteinExistence type="inferred from homology"/>
<organism evidence="9 10">
    <name type="scientific">Candidatus Methanofastidiosum methylothiophilum</name>
    <dbReference type="NCBI Taxonomy" id="1705564"/>
    <lineage>
        <taxon>Archaea</taxon>
        <taxon>Methanobacteriati</taxon>
        <taxon>Methanobacteriota</taxon>
        <taxon>Stenosarchaea group</taxon>
        <taxon>Candidatus Methanofastidiosia</taxon>
        <taxon>Candidatus Methanofastidiosales</taxon>
        <taxon>Candidatus Methanofastidiosaceae</taxon>
        <taxon>Candidatus Methanofastidiosum</taxon>
    </lineage>
</organism>
<name>A0A150J196_9EURY</name>
<dbReference type="InterPro" id="IPR013792">
    <property type="entry name" value="RNA3'P_cycl/enolpyr_Trfase_a/b"/>
</dbReference>